<comment type="caution">
    <text evidence="1">The sequence shown here is derived from an EMBL/GenBank/DDBJ whole genome shotgun (WGS) entry which is preliminary data.</text>
</comment>
<dbReference type="SUPFAM" id="SSF48371">
    <property type="entry name" value="ARM repeat"/>
    <property type="match status" value="2"/>
</dbReference>
<accession>D6U035</accession>
<proteinExistence type="predicted"/>
<dbReference type="InterPro" id="IPR016024">
    <property type="entry name" value="ARM-type_fold"/>
</dbReference>
<dbReference type="InParanoid" id="D6U035"/>
<dbReference type="eggNOG" id="COG1413">
    <property type="taxonomic scope" value="Bacteria"/>
</dbReference>
<dbReference type="EMBL" id="ADVG01000004">
    <property type="protein sequence ID" value="EFH82175.1"/>
    <property type="molecule type" value="Genomic_DNA"/>
</dbReference>
<organism evidence="1 2">
    <name type="scientific">Ktedonobacter racemifer DSM 44963</name>
    <dbReference type="NCBI Taxonomy" id="485913"/>
    <lineage>
        <taxon>Bacteria</taxon>
        <taxon>Bacillati</taxon>
        <taxon>Chloroflexota</taxon>
        <taxon>Ktedonobacteria</taxon>
        <taxon>Ktedonobacterales</taxon>
        <taxon>Ktedonobacteraceae</taxon>
        <taxon>Ktedonobacter</taxon>
    </lineage>
</organism>
<dbReference type="Proteomes" id="UP000004508">
    <property type="component" value="Unassembled WGS sequence"/>
</dbReference>
<protein>
    <recommendedName>
        <fullName evidence="3">HEAT repeat domain-containing protein</fullName>
    </recommendedName>
</protein>
<evidence type="ECO:0000313" key="2">
    <source>
        <dbReference type="Proteomes" id="UP000004508"/>
    </source>
</evidence>
<evidence type="ECO:0008006" key="3">
    <source>
        <dbReference type="Google" id="ProtNLM"/>
    </source>
</evidence>
<name>D6U035_KTERA</name>
<keyword evidence="2" id="KW-1185">Reference proteome</keyword>
<dbReference type="STRING" id="485913.Krac_2961"/>
<dbReference type="OrthoDB" id="2077833at2"/>
<evidence type="ECO:0000313" key="1">
    <source>
        <dbReference type="EMBL" id="EFH82175.1"/>
    </source>
</evidence>
<sequence length="1063" mass="118633">MTPEQLLQECERLNHVGRTRRMVELGRLAASDASVSETIATLTRGNVYERVLAVQSCHGSRDSKLILHALSDPSLSVRKLATSIAALVCGDAELPGALDTLPQDLRDVLLTTLAQRSRQAPVDAYIEMLATRHDTYLKNVLPFASQEVVTRHLGQVIEAFGMVQWKRLTRYYPAIAVAQLQARATTADGPNIYLVQQVNEVMPLLARLAPDLGLDLVRTMASVFPLNHLSLQPLLERRPAEVVDLVIQAGVKTDLEFDDIAHRLDSERLVTLFTSFPDNISTEYFPQLRPEQRLATYTACHRGWRDEDSALPYEVVAHLPTEQRVREGRRHLELPALQADPSQRLQYAAALPWDEARAALASTLNTPDADLRILALQALITTARYQRDHLADVLQLVRARRNEQDPVRYAMLAALVELPRSIWHAEHLSDLARIIQDTLDARDLSAYTASQAERIILQLFAFHPQWCAEQLAIFWRARGNVTTRDLQDYLTEAHVRLLAVPLLPILQAWQKQERESQLLNVARALGRRFRVFNELADILASLLDHTRSASTISGVISVFADHMPERLSILVPRLVEQDPSSITIFIVYNYLHAKRQDLLTPFLGQNAFQGRFGTGKTRFVMGIRDGFYRWTPTQQEFFALTLLEISRDNERATASLTNVIDQLAAMPALDPAYIIPFASDERSPMRDSALQALGKLDAGQGIPTLLEALNDQRARVAVYSLRGALLAMPQSQALNILRSVPFERVTVAKEAIRLIGELETEEAYRELLILNERDLHRDARVALLRALWPYVEHAETWEIFAGAARSTDVAIAKGVIHVPSDGMSPQAQGKLASLIASLLDHPDIQVRMETLKRCLSHPVNDAGRACYARLLALMDSTVPRESSFASRVVFETYTGRDAELVGETMRTLLPNRRALNTACNNFLSALPGDRKALEPTSRAILAVLAQDHLTISLRIRLVVTGLPWEEIAPEVIRLSSELHADALAQAEQAIEQAATRADADLVRLESALAGSNDERLRRLALVALIAQTQQASGWSEEVIARLNGYRADPSPLVAEQAQFTFVP</sequence>
<reference evidence="1 2" key="1">
    <citation type="journal article" date="2011" name="Stand. Genomic Sci.">
        <title>Non-contiguous finished genome sequence and contextual data of the filamentous soil bacterium Ktedonobacter racemifer type strain (SOSP1-21).</title>
        <authorList>
            <person name="Chang Y.J."/>
            <person name="Land M."/>
            <person name="Hauser L."/>
            <person name="Chertkov O."/>
            <person name="Del Rio T.G."/>
            <person name="Nolan M."/>
            <person name="Copeland A."/>
            <person name="Tice H."/>
            <person name="Cheng J.F."/>
            <person name="Lucas S."/>
            <person name="Han C."/>
            <person name="Goodwin L."/>
            <person name="Pitluck S."/>
            <person name="Ivanova N."/>
            <person name="Ovchinikova G."/>
            <person name="Pati A."/>
            <person name="Chen A."/>
            <person name="Palaniappan K."/>
            <person name="Mavromatis K."/>
            <person name="Liolios K."/>
            <person name="Brettin T."/>
            <person name="Fiebig A."/>
            <person name="Rohde M."/>
            <person name="Abt B."/>
            <person name="Goker M."/>
            <person name="Detter J.C."/>
            <person name="Woyke T."/>
            <person name="Bristow J."/>
            <person name="Eisen J.A."/>
            <person name="Markowitz V."/>
            <person name="Hugenholtz P."/>
            <person name="Kyrpides N.C."/>
            <person name="Klenk H.P."/>
            <person name="Lapidus A."/>
        </authorList>
    </citation>
    <scope>NUCLEOTIDE SEQUENCE [LARGE SCALE GENOMIC DNA]</scope>
    <source>
        <strain evidence="2">DSM 44963</strain>
    </source>
</reference>
<dbReference type="AlphaFoldDB" id="D6U035"/>
<dbReference type="RefSeq" id="WP_007920087.1">
    <property type="nucleotide sequence ID" value="NZ_ADVG01000004.1"/>
</dbReference>
<gene>
    <name evidence="1" type="ORF">Krac_2961</name>
</gene>